<keyword evidence="10" id="KW-1185">Reference proteome</keyword>
<accession>A0ABS6LVM1</accession>
<evidence type="ECO:0000313" key="10">
    <source>
        <dbReference type="Proteomes" id="UP000734343"/>
    </source>
</evidence>
<evidence type="ECO:0000313" key="9">
    <source>
        <dbReference type="EMBL" id="MBU9856154.1"/>
    </source>
</evidence>
<keyword evidence="9" id="KW-0282">Flagellum</keyword>
<evidence type="ECO:0000256" key="7">
    <source>
        <dbReference type="RuleBase" id="RU362063"/>
    </source>
</evidence>
<proteinExistence type="inferred from homology"/>
<keyword evidence="9" id="KW-0966">Cell projection</keyword>
<evidence type="ECO:0000256" key="5">
    <source>
        <dbReference type="ARBA" id="ARBA00022764"/>
    </source>
</evidence>
<evidence type="ECO:0000256" key="4">
    <source>
        <dbReference type="ARBA" id="ARBA00022729"/>
    </source>
</evidence>
<keyword evidence="7" id="KW-1005">Bacterial flagellum biogenesis</keyword>
<dbReference type="InterPro" id="IPR013974">
    <property type="entry name" value="SAF"/>
</dbReference>
<dbReference type="Pfam" id="PF13144">
    <property type="entry name" value="ChapFlgA"/>
    <property type="match status" value="1"/>
</dbReference>
<dbReference type="CDD" id="cd11614">
    <property type="entry name" value="SAF_CpaB_FlgA_like"/>
    <property type="match status" value="1"/>
</dbReference>
<evidence type="ECO:0000256" key="6">
    <source>
        <dbReference type="ARBA" id="ARBA00025643"/>
    </source>
</evidence>
<gene>
    <name evidence="9" type="primary">flgA</name>
    <name evidence="9" type="ORF">J1778_12785</name>
</gene>
<dbReference type="Proteomes" id="UP000734343">
    <property type="component" value="Unassembled WGS sequence"/>
</dbReference>
<dbReference type="InterPro" id="IPR017585">
    <property type="entry name" value="SAF_FlgA"/>
</dbReference>
<evidence type="ECO:0000256" key="3">
    <source>
        <dbReference type="ARBA" id="ARBA00014754"/>
    </source>
</evidence>
<protein>
    <recommendedName>
        <fullName evidence="3 7">Flagella basal body P-ring formation protein FlgA</fullName>
    </recommendedName>
</protein>
<evidence type="ECO:0000256" key="1">
    <source>
        <dbReference type="ARBA" id="ARBA00004418"/>
    </source>
</evidence>
<dbReference type="SMART" id="SM00858">
    <property type="entry name" value="SAF"/>
    <property type="match status" value="1"/>
</dbReference>
<comment type="similarity">
    <text evidence="2 7">Belongs to the FlgA family.</text>
</comment>
<feature type="domain" description="SAF" evidence="8">
    <location>
        <begin position="119"/>
        <end position="181"/>
    </location>
</feature>
<reference evidence="9 10" key="1">
    <citation type="submission" date="2021-03" db="EMBL/GenBank/DDBJ databases">
        <title>Five novel Rahnella species.</title>
        <authorList>
            <person name="Brady C."/>
            <person name="Asselin J."/>
            <person name="Beer S."/>
            <person name="Bruberg M.B."/>
            <person name="Crampton B."/>
            <person name="Venter S."/>
            <person name="Arnold D."/>
            <person name="Denman S."/>
        </authorList>
    </citation>
    <scope>NUCLEOTIDE SEQUENCE [LARGE SCALE GENOMIC DNA]</scope>
    <source>
        <strain evidence="9 10">H11b</strain>
    </source>
</reference>
<organism evidence="9 10">
    <name type="scientific">Rahnella bonaserana</name>
    <dbReference type="NCBI Taxonomy" id="2816248"/>
    <lineage>
        <taxon>Bacteria</taxon>
        <taxon>Pseudomonadati</taxon>
        <taxon>Pseudomonadota</taxon>
        <taxon>Gammaproteobacteria</taxon>
        <taxon>Enterobacterales</taxon>
        <taxon>Yersiniaceae</taxon>
        <taxon>Rahnella</taxon>
    </lineage>
</organism>
<comment type="function">
    <text evidence="6 7">Involved in the assembly process of the P-ring formation. It may associate with FlgF on the rod constituting a structure essential for the P-ring assembly or may act as a modulator protein for the P-ring assembly.</text>
</comment>
<evidence type="ECO:0000259" key="8">
    <source>
        <dbReference type="SMART" id="SM00858"/>
    </source>
</evidence>
<dbReference type="PANTHER" id="PTHR36307">
    <property type="entry name" value="FLAGELLA BASAL BODY P-RING FORMATION PROTEIN FLGA"/>
    <property type="match status" value="1"/>
</dbReference>
<dbReference type="InterPro" id="IPR039246">
    <property type="entry name" value="Flagellar_FlgA"/>
</dbReference>
<name>A0ABS6LVM1_9GAMM</name>
<sequence length="245" mass="26440">MFSSRPFLFLPRPFYTAAIPVLSLIFCLLSFDAIAATLSAETLKTQITALVNSHNERPADSAIIRSIKILTPAEQLTSLCATPELSIAGNNRRLTGNKSIIAQCGNKRKFIQISVQAQGTWWTARHGIKPGSVIEANDIEPRTGSLDRLPAGLIFDRENIVGQTATRTINKGQAVVENQLRKGWSVVSGQEVDVLATGEGFQIRIKAKALDSAAAGQPVRLSTRSGQIVTGMVAPDGKVHINLKE</sequence>
<comment type="caution">
    <text evidence="9">The sequence shown here is derived from an EMBL/GenBank/DDBJ whole genome shotgun (WGS) entry which is preliminary data.</text>
</comment>
<evidence type="ECO:0000256" key="2">
    <source>
        <dbReference type="ARBA" id="ARBA00010474"/>
    </source>
</evidence>
<comment type="subcellular location">
    <subcellularLocation>
        <location evidence="1 7">Periplasm</location>
    </subcellularLocation>
</comment>
<dbReference type="EMBL" id="JAFMOW010000063">
    <property type="protein sequence ID" value="MBU9856154.1"/>
    <property type="molecule type" value="Genomic_DNA"/>
</dbReference>
<dbReference type="PANTHER" id="PTHR36307:SF1">
    <property type="entry name" value="FLAGELLA BASAL BODY P-RING FORMATION PROTEIN FLGA"/>
    <property type="match status" value="1"/>
</dbReference>
<keyword evidence="9" id="KW-0969">Cilium</keyword>
<dbReference type="NCBIfam" id="TIGR03170">
    <property type="entry name" value="flgA_cterm"/>
    <property type="match status" value="1"/>
</dbReference>
<keyword evidence="5 7" id="KW-0574">Periplasm</keyword>
<keyword evidence="4" id="KW-0732">Signal</keyword>